<evidence type="ECO:0000256" key="2">
    <source>
        <dbReference type="ARBA" id="ARBA00010370"/>
    </source>
</evidence>
<dbReference type="GeneTree" id="ENSGT00940000160903"/>
<dbReference type="PRINTS" id="PR00138">
    <property type="entry name" value="MATRIXIN"/>
</dbReference>
<name>A0A3Q2NVQ0_FUNHE</name>
<feature type="binding site" evidence="21">
    <location>
        <position position="192"/>
    </location>
    <ligand>
        <name>Zn(2+)</name>
        <dbReference type="ChEBI" id="CHEBI:29105"/>
        <label>1</label>
    </ligand>
</feature>
<keyword evidence="14" id="KW-0177">Collagen degradation</keyword>
<evidence type="ECO:0000256" key="21">
    <source>
        <dbReference type="PIRSR" id="PIRSR621190-2"/>
    </source>
</evidence>
<evidence type="ECO:0000313" key="28">
    <source>
        <dbReference type="Proteomes" id="UP000265000"/>
    </source>
</evidence>
<feature type="binding site" evidence="21">
    <location>
        <position position="210"/>
    </location>
    <ligand>
        <name>Ca(2+)</name>
        <dbReference type="ChEBI" id="CHEBI:29108"/>
        <label>1</label>
    </ligand>
</feature>
<evidence type="ECO:0000313" key="27">
    <source>
        <dbReference type="Ensembl" id="ENSFHEP00000003427.1"/>
    </source>
</evidence>
<keyword evidence="11 20" id="KW-0862">Zinc</keyword>
<feature type="binding site" evidence="21">
    <location>
        <position position="210"/>
    </location>
    <ligand>
        <name>Ca(2+)</name>
        <dbReference type="ChEBI" id="CHEBI:29108"/>
        <label>3</label>
    </ligand>
</feature>
<evidence type="ECO:0000256" key="5">
    <source>
        <dbReference type="ARBA" id="ARBA00022530"/>
    </source>
</evidence>
<feature type="binding site" evidence="21">
    <location>
        <position position="184"/>
    </location>
    <ligand>
        <name>Ca(2+)</name>
        <dbReference type="ChEBI" id="CHEBI:29108"/>
        <label>3</label>
    </ligand>
</feature>
<keyword evidence="28" id="KW-1185">Reference proteome</keyword>
<evidence type="ECO:0000256" key="4">
    <source>
        <dbReference type="ARBA" id="ARBA00022525"/>
    </source>
</evidence>
<dbReference type="InterPro" id="IPR018486">
    <property type="entry name" value="Hemopexin_CS"/>
</dbReference>
<evidence type="ECO:0000256" key="18">
    <source>
        <dbReference type="ARBA" id="ARBA00031807"/>
    </source>
</evidence>
<dbReference type="GO" id="GO:0008270">
    <property type="term" value="F:zinc ion binding"/>
    <property type="evidence" value="ECO:0007669"/>
    <property type="project" value="InterPro"/>
</dbReference>
<dbReference type="PANTHER" id="PTHR10201:SF165">
    <property type="entry name" value="COLLAGENASE 3"/>
    <property type="match status" value="1"/>
</dbReference>
<comment type="similarity">
    <text evidence="2">Belongs to the peptidase M10A family.</text>
</comment>
<dbReference type="GO" id="GO:0004222">
    <property type="term" value="F:metalloendopeptidase activity"/>
    <property type="evidence" value="ECO:0007669"/>
    <property type="project" value="InterPro"/>
</dbReference>
<dbReference type="SUPFAM" id="SSF50923">
    <property type="entry name" value="Hemopexin-like domain"/>
    <property type="match status" value="1"/>
</dbReference>
<evidence type="ECO:0000256" key="20">
    <source>
        <dbReference type="PIRSR" id="PIRSR001191-2"/>
    </source>
</evidence>
<dbReference type="SUPFAM" id="SSF55486">
    <property type="entry name" value="Metalloproteases ('zincins'), catalytic domain"/>
    <property type="match status" value="1"/>
</dbReference>
<feature type="binding site" evidence="21">
    <location>
        <position position="179"/>
    </location>
    <ligand>
        <name>Zn(2+)</name>
        <dbReference type="ChEBI" id="CHEBI:29105"/>
        <label>1</label>
    </ligand>
</feature>
<reference evidence="27" key="1">
    <citation type="submission" date="2025-08" db="UniProtKB">
        <authorList>
            <consortium name="Ensembl"/>
        </authorList>
    </citation>
    <scope>IDENTIFICATION</scope>
</reference>
<proteinExistence type="inferred from homology"/>
<feature type="binding site" evidence="21">
    <location>
        <position position="167"/>
    </location>
    <ligand>
        <name>Ca(2+)</name>
        <dbReference type="ChEBI" id="CHEBI:29108"/>
        <label>2</label>
    </ligand>
</feature>
<dbReference type="PIRSF" id="PIRSF001191">
    <property type="entry name" value="Peptidase_M10A_matrix"/>
    <property type="match status" value="1"/>
</dbReference>
<dbReference type="InterPro" id="IPR033739">
    <property type="entry name" value="M10A_MMP"/>
</dbReference>
<dbReference type="GO" id="GO:0005615">
    <property type="term" value="C:extracellular space"/>
    <property type="evidence" value="ECO:0007669"/>
    <property type="project" value="TreeGrafter"/>
</dbReference>
<dbReference type="InterPro" id="IPR018487">
    <property type="entry name" value="Hemopexin-like_repeat"/>
</dbReference>
<dbReference type="PANTHER" id="PTHR10201">
    <property type="entry name" value="MATRIX METALLOPROTEINASE"/>
    <property type="match status" value="1"/>
</dbReference>
<dbReference type="InterPro" id="IPR000585">
    <property type="entry name" value="Hemopexin-like_dom"/>
</dbReference>
<evidence type="ECO:0000256" key="24">
    <source>
        <dbReference type="PROSITE-ProRule" id="PRU01011"/>
    </source>
</evidence>
<feature type="binding site" evidence="21">
    <location>
        <position position="394"/>
    </location>
    <ligand>
        <name>Ca(2+)</name>
        <dbReference type="ChEBI" id="CHEBI:29108"/>
        <label>5</label>
    </ligand>
</feature>
<keyword evidence="13" id="KW-0482">Metalloprotease</keyword>
<keyword evidence="4" id="KW-0964">Secreted</keyword>
<evidence type="ECO:0000256" key="17">
    <source>
        <dbReference type="ARBA" id="ARBA00023180"/>
    </source>
</evidence>
<evidence type="ECO:0000256" key="13">
    <source>
        <dbReference type="ARBA" id="ARBA00023049"/>
    </source>
</evidence>
<dbReference type="InterPro" id="IPR021190">
    <property type="entry name" value="Pept_M10A"/>
</dbReference>
<evidence type="ECO:0000256" key="8">
    <source>
        <dbReference type="ARBA" id="ARBA00022729"/>
    </source>
</evidence>
<dbReference type="GO" id="GO:0030198">
    <property type="term" value="P:extracellular matrix organization"/>
    <property type="evidence" value="ECO:0007669"/>
    <property type="project" value="TreeGrafter"/>
</dbReference>
<feature type="binding site" evidence="21">
    <location>
        <position position="185"/>
    </location>
    <ligand>
        <name>Ca(2+)</name>
        <dbReference type="ChEBI" id="CHEBI:29108"/>
        <label>3</label>
    </ligand>
</feature>
<feature type="binding site" description="in inhibited form" evidence="21">
    <location>
        <position position="101"/>
    </location>
    <ligand>
        <name>Zn(2+)</name>
        <dbReference type="ChEBI" id="CHEBI:29105"/>
        <label>2</label>
        <note>catalytic</note>
    </ligand>
</feature>
<dbReference type="Ensembl" id="ENSFHET00000010569.1">
    <property type="protein sequence ID" value="ENSFHEP00000003427.1"/>
    <property type="gene ID" value="ENSFHEG00000004324.1"/>
</dbReference>
<feature type="binding site" evidence="21">
    <location>
        <position position="177"/>
    </location>
    <ligand>
        <name>Zn(2+)</name>
        <dbReference type="ChEBI" id="CHEBI:29105"/>
        <label>1</label>
    </ligand>
</feature>
<dbReference type="InterPro" id="IPR006026">
    <property type="entry name" value="Peptidase_Metallo"/>
</dbReference>
<evidence type="ECO:0000256" key="7">
    <source>
        <dbReference type="ARBA" id="ARBA00022723"/>
    </source>
</evidence>
<feature type="disulfide bond" evidence="22">
    <location>
        <begin position="288"/>
        <end position="480"/>
    </location>
</feature>
<evidence type="ECO:0000256" key="3">
    <source>
        <dbReference type="ARBA" id="ARBA00018037"/>
    </source>
</evidence>
<dbReference type="Pfam" id="PF00045">
    <property type="entry name" value="Hemopexin"/>
    <property type="match status" value="1"/>
</dbReference>
<feature type="binding site" evidence="21">
    <location>
        <position position="441"/>
    </location>
    <ligand>
        <name>Ca(2+)</name>
        <dbReference type="ChEBI" id="CHEBI:29108"/>
        <label>4</label>
    </ligand>
</feature>
<evidence type="ECO:0000256" key="22">
    <source>
        <dbReference type="PIRSR" id="PIRSR621190-3"/>
    </source>
</evidence>
<dbReference type="CDD" id="cd00094">
    <property type="entry name" value="HX"/>
    <property type="match status" value="1"/>
</dbReference>
<feature type="binding site" evidence="21">
    <location>
        <position position="207"/>
    </location>
    <ligand>
        <name>Ca(2+)</name>
        <dbReference type="ChEBI" id="CHEBI:29108"/>
        <label>3</label>
    </ligand>
</feature>
<feature type="binding site" evidence="20">
    <location>
        <position position="231"/>
    </location>
    <ligand>
        <name>Zn(2+)</name>
        <dbReference type="ChEBI" id="CHEBI:29105"/>
        <label>2</label>
        <note>catalytic</note>
    </ligand>
</feature>
<feature type="binding site" evidence="21">
    <location>
        <position position="203"/>
    </location>
    <ligand>
        <name>Ca(2+)</name>
        <dbReference type="ChEBI" id="CHEBI:29108"/>
        <label>2</label>
    </ligand>
</feature>
<reference evidence="27" key="2">
    <citation type="submission" date="2025-09" db="UniProtKB">
        <authorList>
            <consortium name="Ensembl"/>
        </authorList>
    </citation>
    <scope>IDENTIFICATION</scope>
</reference>
<feature type="binding site" evidence="20">
    <location>
        <position position="237"/>
    </location>
    <ligand>
        <name>Zn(2+)</name>
        <dbReference type="ChEBI" id="CHEBI:29105"/>
        <label>2</label>
        <note>catalytic</note>
    </ligand>
</feature>
<evidence type="ECO:0000256" key="11">
    <source>
        <dbReference type="ARBA" id="ARBA00022833"/>
    </source>
</evidence>
<keyword evidence="15" id="KW-0865">Zymogen</keyword>
<evidence type="ECO:0000256" key="6">
    <source>
        <dbReference type="ARBA" id="ARBA00022670"/>
    </source>
</evidence>
<dbReference type="FunFam" id="2.110.10.10:FF:000002">
    <property type="entry name" value="Matrix metallopeptidase 3"/>
    <property type="match status" value="1"/>
</dbReference>
<evidence type="ECO:0000256" key="23">
    <source>
        <dbReference type="PIRSR" id="PIRSR621190-5"/>
    </source>
</evidence>
<dbReference type="InterPro" id="IPR002477">
    <property type="entry name" value="Peptidoglycan-bd-like"/>
</dbReference>
<keyword evidence="6" id="KW-0645">Protease</keyword>
<keyword evidence="12 21" id="KW-0106">Calcium</keyword>
<dbReference type="PROSITE" id="PS51642">
    <property type="entry name" value="HEMOPEXIN_2"/>
    <property type="match status" value="1"/>
</dbReference>
<comment type="cofactor">
    <cofactor evidence="21">
        <name>Ca(2+)</name>
        <dbReference type="ChEBI" id="CHEBI:29108"/>
    </cofactor>
    <text evidence="21">Can bind about 5 Ca(2+) ions per subunit.</text>
</comment>
<keyword evidence="7 20" id="KW-0479">Metal-binding</keyword>
<evidence type="ECO:0000256" key="16">
    <source>
        <dbReference type="ARBA" id="ARBA00023157"/>
    </source>
</evidence>
<keyword evidence="9" id="KW-0677">Repeat</keyword>
<dbReference type="FunFam" id="3.40.390.10:FF:000007">
    <property type="entry name" value="Collagenase 3"/>
    <property type="match status" value="1"/>
</dbReference>
<dbReference type="Proteomes" id="UP000265000">
    <property type="component" value="Unplaced"/>
</dbReference>
<keyword evidence="16 22" id="KW-1015">Disulfide bond</keyword>
<comment type="cofactor">
    <cofactor evidence="21">
        <name>Zn(2+)</name>
        <dbReference type="ChEBI" id="CHEBI:29105"/>
    </cofactor>
    <text evidence="21">Binds 2 Zn(2+) ions per subunit.</text>
</comment>
<feature type="binding site" evidence="21">
    <location>
        <position position="205"/>
    </location>
    <ligand>
        <name>Zn(2+)</name>
        <dbReference type="ChEBI" id="CHEBI:29105"/>
        <label>1</label>
    </ligand>
</feature>
<feature type="binding site" evidence="21">
    <location>
        <position position="344"/>
    </location>
    <ligand>
        <name>Ca(2+)</name>
        <dbReference type="ChEBI" id="CHEBI:29108"/>
        <label>5</label>
    </ligand>
</feature>
<evidence type="ECO:0000256" key="14">
    <source>
        <dbReference type="ARBA" id="ARBA00023105"/>
    </source>
</evidence>
<dbReference type="InterPro" id="IPR036365">
    <property type="entry name" value="PGBD-like_sf"/>
</dbReference>
<feature type="binding site" evidence="21">
    <location>
        <position position="133"/>
    </location>
    <ligand>
        <name>Ca(2+)</name>
        <dbReference type="ChEBI" id="CHEBI:29108"/>
        <label>1</label>
    </ligand>
</feature>
<feature type="binding site" evidence="21">
    <location>
        <position position="245"/>
    </location>
    <ligand>
        <name>Zn(2+)</name>
        <dbReference type="ChEBI" id="CHEBI:29105"/>
        <label>2</label>
        <note>catalytic</note>
    </ligand>
</feature>
<protein>
    <recommendedName>
        <fullName evidence="3">Collagenase 3</fullName>
    </recommendedName>
    <alternativeName>
        <fullName evidence="18">Matrix metalloproteinase-13</fullName>
    </alternativeName>
</protein>
<evidence type="ECO:0000256" key="1">
    <source>
        <dbReference type="ARBA" id="ARBA00004498"/>
    </source>
</evidence>
<evidence type="ECO:0000259" key="26">
    <source>
        <dbReference type="SMART" id="SM00235"/>
    </source>
</evidence>
<dbReference type="Gene3D" id="2.110.10.10">
    <property type="entry name" value="Hemopexin-like domain"/>
    <property type="match status" value="1"/>
</dbReference>
<keyword evidence="5" id="KW-0272">Extracellular matrix</keyword>
<keyword evidence="17" id="KW-0325">Glycoprotein</keyword>
<dbReference type="PROSITE" id="PS00024">
    <property type="entry name" value="HEMOPEXIN"/>
    <property type="match status" value="1"/>
</dbReference>
<feature type="chain" id="PRO_5018524902" description="Collagenase 3" evidence="25">
    <location>
        <begin position="23"/>
        <end position="480"/>
    </location>
</feature>
<feature type="binding site" evidence="21">
    <location>
        <position position="201"/>
    </location>
    <ligand>
        <name>Ca(2+)</name>
        <dbReference type="ChEBI" id="CHEBI:29108"/>
        <label>2</label>
    </ligand>
</feature>
<dbReference type="Pfam" id="PF00413">
    <property type="entry name" value="Peptidase_M10"/>
    <property type="match status" value="1"/>
</dbReference>
<dbReference type="InterPro" id="IPR036375">
    <property type="entry name" value="Hemopexin-like_dom_sf"/>
</dbReference>
<evidence type="ECO:0000256" key="19">
    <source>
        <dbReference type="PIRSR" id="PIRSR001191-1"/>
    </source>
</evidence>
<dbReference type="Gene3D" id="3.40.390.10">
    <property type="entry name" value="Collagenase (Catalytic Domain)"/>
    <property type="match status" value="1"/>
</dbReference>
<dbReference type="Pfam" id="PF01471">
    <property type="entry name" value="PG_binding_1"/>
    <property type="match status" value="1"/>
</dbReference>
<evidence type="ECO:0000256" key="25">
    <source>
        <dbReference type="SAM" id="SignalP"/>
    </source>
</evidence>
<dbReference type="STRING" id="8078.ENSFHEP00000003427"/>
<accession>A0A3Q2NVQ0</accession>
<organism evidence="27 28">
    <name type="scientific">Fundulus heteroclitus</name>
    <name type="common">Killifish</name>
    <name type="synonym">Mummichog</name>
    <dbReference type="NCBI Taxonomy" id="8078"/>
    <lineage>
        <taxon>Eukaryota</taxon>
        <taxon>Metazoa</taxon>
        <taxon>Chordata</taxon>
        <taxon>Craniata</taxon>
        <taxon>Vertebrata</taxon>
        <taxon>Euteleostomi</taxon>
        <taxon>Actinopterygii</taxon>
        <taxon>Neopterygii</taxon>
        <taxon>Teleostei</taxon>
        <taxon>Neoteleostei</taxon>
        <taxon>Acanthomorphata</taxon>
        <taxon>Ovalentaria</taxon>
        <taxon>Atherinomorphae</taxon>
        <taxon>Cyprinodontiformes</taxon>
        <taxon>Fundulidae</taxon>
        <taxon>Fundulus</taxon>
    </lineage>
</organism>
<dbReference type="CDD" id="cd04278">
    <property type="entry name" value="ZnMc_MMP"/>
    <property type="match status" value="1"/>
</dbReference>
<dbReference type="SUPFAM" id="SSF47090">
    <property type="entry name" value="PGBD-like"/>
    <property type="match status" value="1"/>
</dbReference>
<feature type="signal peptide" evidence="25">
    <location>
        <begin position="1"/>
        <end position="22"/>
    </location>
</feature>
<dbReference type="SMART" id="SM00235">
    <property type="entry name" value="ZnMc"/>
    <property type="match status" value="1"/>
</dbReference>
<comment type="subcellular location">
    <subcellularLocation>
        <location evidence="1">Secreted</location>
        <location evidence="1">Extracellular space</location>
        <location evidence="1">Extracellular matrix</location>
    </subcellularLocation>
</comment>
<evidence type="ECO:0000256" key="9">
    <source>
        <dbReference type="ARBA" id="ARBA00022737"/>
    </source>
</evidence>
<feature type="binding site" evidence="21">
    <location>
        <position position="295"/>
    </location>
    <ligand>
        <name>Ca(2+)</name>
        <dbReference type="ChEBI" id="CHEBI:29108"/>
        <label>4</label>
    </ligand>
</feature>
<feature type="domain" description="Peptidase metallopeptidase" evidence="26">
    <location>
        <begin position="114"/>
        <end position="273"/>
    </location>
</feature>
<feature type="binding site" evidence="21">
    <location>
        <position position="342"/>
    </location>
    <ligand>
        <name>Ca(2+)</name>
        <dbReference type="ChEBI" id="CHEBI:29108"/>
        <label>4</label>
    </ligand>
</feature>
<evidence type="ECO:0000256" key="12">
    <source>
        <dbReference type="ARBA" id="ARBA00022837"/>
    </source>
</evidence>
<dbReference type="InterPro" id="IPR021158">
    <property type="entry name" value="Pept_M10A_Zn_BS"/>
</dbReference>
<evidence type="ECO:0000256" key="10">
    <source>
        <dbReference type="ARBA" id="ARBA00022801"/>
    </source>
</evidence>
<dbReference type="SMART" id="SM00120">
    <property type="entry name" value="HX"/>
    <property type="match status" value="4"/>
</dbReference>
<keyword evidence="10" id="KW-0378">Hydrolase</keyword>
<dbReference type="InterPro" id="IPR001818">
    <property type="entry name" value="Pept_M10_metallopeptidase"/>
</dbReference>
<feature type="binding site" evidence="20">
    <location>
        <position position="227"/>
    </location>
    <ligand>
        <name>Zn(2+)</name>
        <dbReference type="ChEBI" id="CHEBI:29105"/>
        <label>2</label>
        <note>catalytic</note>
    </ligand>
</feature>
<dbReference type="GO" id="GO:0030574">
    <property type="term" value="P:collagen catabolic process"/>
    <property type="evidence" value="ECO:0007669"/>
    <property type="project" value="UniProtKB-KW"/>
</dbReference>
<sequence length="480" mass="54807">MELLWTWTIVLGSLTLVQISWTRPIDEDQHLMPDDVELAKSYLRRFYSLSLGGRDHRGPTRRVRSASPMEEKVRQMQNFFGLSETGILDSNTLDVMKKPRCGVPDVDNYSFYPHRPKWKNHTISYTIAKYSPDMSREDVEKSFRLALKMWSDAAPLSFIKVDHGKADIVLSFARRAHGDFSPFDGPGGVLAHAFAPGEGVGGDVHFDEDETWTTARQGYSLFAVAAHELGHSLGLTHSRDPSAVMFPNYRHRSSKQNTLSTDDVLGIQMLYGKPKKVAETRFTVPDKCDPAFSFDAAAVIQNEIVFFKNRFMWTRTTRQTYWNRLREGHISTYLPDISSPVDAAYDIASKAVLFLFIFFSGHKYWVVQQLKTRSTTGNISEFGFPSSVRQVDAAVHVAEHGKTIFFTGQFYYRYDEHKSQMDPGFPRFIQTDWPGIPRRVDAAFKWHGSIFLLSGTKSYQYDFRQKRVVNIIAGNSWLGC</sequence>
<dbReference type="PROSITE" id="PS00546">
    <property type="entry name" value="CYSTEINE_SWITCH"/>
    <property type="match status" value="1"/>
</dbReference>
<dbReference type="GO" id="GO:0031012">
    <property type="term" value="C:extracellular matrix"/>
    <property type="evidence" value="ECO:0007669"/>
    <property type="project" value="InterPro"/>
</dbReference>
<dbReference type="InterPro" id="IPR024079">
    <property type="entry name" value="MetalloPept_cat_dom_sf"/>
</dbReference>
<feature type="repeat" description="Hemopexin" evidence="24">
    <location>
        <begin position="388"/>
        <end position="436"/>
    </location>
</feature>
<evidence type="ECO:0000256" key="15">
    <source>
        <dbReference type="ARBA" id="ARBA00023145"/>
    </source>
</evidence>
<keyword evidence="8 25" id="KW-0732">Signal</keyword>
<feature type="short sequence motif" description="Cysteine switch" evidence="23">
    <location>
        <begin position="99"/>
        <end position="106"/>
    </location>
</feature>
<feature type="active site" evidence="19">
    <location>
        <position position="228"/>
    </location>
</feature>
<dbReference type="AlphaFoldDB" id="A0A3Q2NVQ0"/>
<dbReference type="GO" id="GO:0006508">
    <property type="term" value="P:proteolysis"/>
    <property type="evidence" value="ECO:0007669"/>
    <property type="project" value="UniProtKB-KW"/>
</dbReference>